<dbReference type="InterPro" id="IPR020588">
    <property type="entry name" value="RecA_ATP-bd"/>
</dbReference>
<sequence length="81" mass="8418">MLGDGIPLGKITEICGAPGLGKTQLCLQLAVDVQIPVDIGGLDGEAVYIDTEGSFIVERLVDIATATVDHCQLIHMQGGGR</sequence>
<evidence type="ECO:0000313" key="9">
    <source>
        <dbReference type="EnsemblMetazoa" id="BGLB020212-PA"/>
    </source>
</evidence>
<dbReference type="EnsemblMetazoa" id="BGLB020212-RA">
    <property type="protein sequence ID" value="BGLB020212-PA"/>
    <property type="gene ID" value="BGLB020212"/>
</dbReference>
<dbReference type="Pfam" id="PF08423">
    <property type="entry name" value="Rad51"/>
    <property type="match status" value="1"/>
</dbReference>
<dbReference type="STRING" id="6526.A0A2C9KIX7"/>
<evidence type="ECO:0000256" key="3">
    <source>
        <dbReference type="ARBA" id="ARBA00022763"/>
    </source>
</evidence>
<keyword evidence="3" id="KW-0227">DNA damage</keyword>
<dbReference type="GO" id="GO:0033065">
    <property type="term" value="C:Rad51C-XRCC3 complex"/>
    <property type="evidence" value="ECO:0007669"/>
    <property type="project" value="TreeGrafter"/>
</dbReference>
<keyword evidence="5" id="KW-0234">DNA repair</keyword>
<organism evidence="9 10">
    <name type="scientific">Biomphalaria glabrata</name>
    <name type="common">Bloodfluke planorb</name>
    <name type="synonym">Freshwater snail</name>
    <dbReference type="NCBI Taxonomy" id="6526"/>
    <lineage>
        <taxon>Eukaryota</taxon>
        <taxon>Metazoa</taxon>
        <taxon>Spiralia</taxon>
        <taxon>Lophotrochozoa</taxon>
        <taxon>Mollusca</taxon>
        <taxon>Gastropoda</taxon>
        <taxon>Heterobranchia</taxon>
        <taxon>Euthyneura</taxon>
        <taxon>Panpulmonata</taxon>
        <taxon>Hygrophila</taxon>
        <taxon>Lymnaeoidea</taxon>
        <taxon>Planorbidae</taxon>
        <taxon>Biomphalaria</taxon>
    </lineage>
</organism>
<dbReference type="GO" id="GO:0005524">
    <property type="term" value="F:ATP binding"/>
    <property type="evidence" value="ECO:0007669"/>
    <property type="project" value="UniProtKB-KW"/>
</dbReference>
<proteinExistence type="predicted"/>
<dbReference type="Gene3D" id="3.40.50.300">
    <property type="entry name" value="P-loop containing nucleotide triphosphate hydrolases"/>
    <property type="match status" value="1"/>
</dbReference>
<name>A0A2C9KIX7_BIOGL</name>
<evidence type="ECO:0000256" key="5">
    <source>
        <dbReference type="ARBA" id="ARBA00023204"/>
    </source>
</evidence>
<evidence type="ECO:0000313" key="10">
    <source>
        <dbReference type="Proteomes" id="UP000076420"/>
    </source>
</evidence>
<keyword evidence="2" id="KW-0547">Nucleotide-binding</keyword>
<accession>A0A2C9KIX7</accession>
<dbReference type="InterPro" id="IPR052093">
    <property type="entry name" value="HR_Repair_Mediator"/>
</dbReference>
<dbReference type="VEuPathDB" id="VectorBase:BGLB020212"/>
<keyword evidence="4" id="KW-0067">ATP-binding</keyword>
<dbReference type="GO" id="GO:0008821">
    <property type="term" value="F:crossover junction DNA endonuclease activity"/>
    <property type="evidence" value="ECO:0007669"/>
    <property type="project" value="TreeGrafter"/>
</dbReference>
<dbReference type="GO" id="GO:0140664">
    <property type="term" value="F:ATP-dependent DNA damage sensor activity"/>
    <property type="evidence" value="ECO:0007669"/>
    <property type="project" value="InterPro"/>
</dbReference>
<dbReference type="Proteomes" id="UP000076420">
    <property type="component" value="Unassembled WGS sequence"/>
</dbReference>
<dbReference type="AlphaFoldDB" id="A0A2C9KIX7"/>
<protein>
    <recommendedName>
        <fullName evidence="7">DNA repair protein RAD51 homolog 3</fullName>
    </recommendedName>
</protein>
<evidence type="ECO:0000256" key="6">
    <source>
        <dbReference type="ARBA" id="ARBA00023242"/>
    </source>
</evidence>
<keyword evidence="6" id="KW-0539">Nucleus</keyword>
<evidence type="ECO:0000256" key="2">
    <source>
        <dbReference type="ARBA" id="ARBA00022741"/>
    </source>
</evidence>
<dbReference type="PANTHER" id="PTHR46239">
    <property type="entry name" value="DNA REPAIR PROTEIN RAD51 HOMOLOG 3 RAD51C"/>
    <property type="match status" value="1"/>
</dbReference>
<dbReference type="GO" id="GO:0033063">
    <property type="term" value="C:Rad51B-Rad51C-Rad51D-XRCC2 complex"/>
    <property type="evidence" value="ECO:0007669"/>
    <property type="project" value="TreeGrafter"/>
</dbReference>
<evidence type="ECO:0000259" key="8">
    <source>
        <dbReference type="PROSITE" id="PS50162"/>
    </source>
</evidence>
<evidence type="ECO:0000256" key="1">
    <source>
        <dbReference type="ARBA" id="ARBA00004123"/>
    </source>
</evidence>
<feature type="domain" description="RecA family profile 1" evidence="8">
    <location>
        <begin position="1"/>
        <end position="81"/>
    </location>
</feature>
<dbReference type="InterPro" id="IPR027417">
    <property type="entry name" value="P-loop_NTPase"/>
</dbReference>
<dbReference type="KEGG" id="bgt:106059641"/>
<reference evidence="9" key="1">
    <citation type="submission" date="2020-05" db="UniProtKB">
        <authorList>
            <consortium name="EnsemblMetazoa"/>
        </authorList>
    </citation>
    <scope>IDENTIFICATION</scope>
    <source>
        <strain evidence="9">BB02</strain>
    </source>
</reference>
<dbReference type="GO" id="GO:0007131">
    <property type="term" value="P:reciprocal meiotic recombination"/>
    <property type="evidence" value="ECO:0007669"/>
    <property type="project" value="TreeGrafter"/>
</dbReference>
<dbReference type="PROSITE" id="PS50162">
    <property type="entry name" value="RECA_2"/>
    <property type="match status" value="1"/>
</dbReference>
<dbReference type="GO" id="GO:0000707">
    <property type="term" value="P:meiotic DNA recombinase assembly"/>
    <property type="evidence" value="ECO:0007669"/>
    <property type="project" value="TreeGrafter"/>
</dbReference>
<evidence type="ECO:0000256" key="4">
    <source>
        <dbReference type="ARBA" id="ARBA00022840"/>
    </source>
</evidence>
<comment type="subcellular location">
    <subcellularLocation>
        <location evidence="1">Nucleus</location>
    </subcellularLocation>
</comment>
<dbReference type="InterPro" id="IPR013632">
    <property type="entry name" value="Rad51_C"/>
</dbReference>
<evidence type="ECO:0000256" key="7">
    <source>
        <dbReference type="ARBA" id="ARBA00040674"/>
    </source>
</evidence>
<dbReference type="PANTHER" id="PTHR46239:SF1">
    <property type="entry name" value="DNA REPAIR PROTEIN RAD51 HOMOLOG 3"/>
    <property type="match status" value="1"/>
</dbReference>
<dbReference type="GO" id="GO:0000400">
    <property type="term" value="F:four-way junction DNA binding"/>
    <property type="evidence" value="ECO:0007669"/>
    <property type="project" value="TreeGrafter"/>
</dbReference>
<gene>
    <name evidence="9" type="primary">106059641</name>
</gene>
<dbReference type="SUPFAM" id="SSF52540">
    <property type="entry name" value="P-loop containing nucleoside triphosphate hydrolases"/>
    <property type="match status" value="1"/>
</dbReference>
<dbReference type="GO" id="GO:0005657">
    <property type="term" value="C:replication fork"/>
    <property type="evidence" value="ECO:0007669"/>
    <property type="project" value="TreeGrafter"/>
</dbReference>